<accession>A0ABD1ISE0</accession>
<feature type="domain" description="Myb/SANT-like DNA-binding" evidence="2">
    <location>
        <begin position="7"/>
        <end position="80"/>
    </location>
</feature>
<dbReference type="EMBL" id="JBHFQA010000045">
    <property type="protein sequence ID" value="KAL2076875.1"/>
    <property type="molecule type" value="Genomic_DNA"/>
</dbReference>
<dbReference type="PANTHER" id="PTHR23098:SF16">
    <property type="entry name" value="REGULATORY PROTEIN ZESTE"/>
    <property type="match status" value="1"/>
</dbReference>
<dbReference type="InterPro" id="IPR028002">
    <property type="entry name" value="Myb_DNA-bind_5"/>
</dbReference>
<name>A0ABD1ISE0_9TELE</name>
<keyword evidence="1" id="KW-0175">Coiled coil</keyword>
<keyword evidence="4" id="KW-1185">Reference proteome</keyword>
<sequence length="236" mass="26546">MAEKKRRAFNFSHNELEALVVAVEERKSTLFGKFSASLTSQVKEKKWQEVTEIVSVVCGVQRTAESVKKKWSAVSSEAKAREALLKRDQAKTGAGVSEVKPLTSLEEKVLAVMGPLYTEGVSTGTEVGLEDEIPVNKPALAPVGVEMCDTSQVILTLMDAECDSRSLPPAIIRSPGKFFPPLNLQEDFLQLEKEKLDLMKEQLNIERERLQLEKAKFEFFKKNVKRRWDGFDLDEL</sequence>
<dbReference type="PANTHER" id="PTHR23098">
    <property type="entry name" value="AGAP001331-PA-RELATED"/>
    <property type="match status" value="1"/>
</dbReference>
<evidence type="ECO:0000313" key="3">
    <source>
        <dbReference type="EMBL" id="KAL2076875.1"/>
    </source>
</evidence>
<dbReference type="AlphaFoldDB" id="A0ABD1ISE0"/>
<evidence type="ECO:0000256" key="1">
    <source>
        <dbReference type="SAM" id="Coils"/>
    </source>
</evidence>
<dbReference type="Pfam" id="PF13873">
    <property type="entry name" value="Myb_DNA-bind_5"/>
    <property type="match status" value="1"/>
</dbReference>
<dbReference type="Proteomes" id="UP001591681">
    <property type="component" value="Unassembled WGS sequence"/>
</dbReference>
<reference evidence="3 4" key="1">
    <citation type="submission" date="2024-09" db="EMBL/GenBank/DDBJ databases">
        <title>A chromosome-level genome assembly of Gray's grenadier anchovy, Coilia grayii.</title>
        <authorList>
            <person name="Fu Z."/>
        </authorList>
    </citation>
    <scope>NUCLEOTIDE SEQUENCE [LARGE SCALE GENOMIC DNA]</scope>
    <source>
        <strain evidence="3">G4</strain>
        <tissue evidence="3">Muscle</tissue>
    </source>
</reference>
<gene>
    <name evidence="3" type="ORF">ACEWY4_027522</name>
</gene>
<feature type="coiled-coil region" evidence="1">
    <location>
        <begin position="189"/>
        <end position="218"/>
    </location>
</feature>
<organism evidence="3 4">
    <name type="scientific">Coilia grayii</name>
    <name type="common">Gray's grenadier anchovy</name>
    <dbReference type="NCBI Taxonomy" id="363190"/>
    <lineage>
        <taxon>Eukaryota</taxon>
        <taxon>Metazoa</taxon>
        <taxon>Chordata</taxon>
        <taxon>Craniata</taxon>
        <taxon>Vertebrata</taxon>
        <taxon>Euteleostomi</taxon>
        <taxon>Actinopterygii</taxon>
        <taxon>Neopterygii</taxon>
        <taxon>Teleostei</taxon>
        <taxon>Clupei</taxon>
        <taxon>Clupeiformes</taxon>
        <taxon>Clupeoidei</taxon>
        <taxon>Engraulidae</taxon>
        <taxon>Coilinae</taxon>
        <taxon>Coilia</taxon>
    </lineage>
</organism>
<evidence type="ECO:0000313" key="4">
    <source>
        <dbReference type="Proteomes" id="UP001591681"/>
    </source>
</evidence>
<comment type="caution">
    <text evidence="3">The sequence shown here is derived from an EMBL/GenBank/DDBJ whole genome shotgun (WGS) entry which is preliminary data.</text>
</comment>
<evidence type="ECO:0000259" key="2">
    <source>
        <dbReference type="Pfam" id="PF13873"/>
    </source>
</evidence>
<proteinExistence type="predicted"/>
<protein>
    <recommendedName>
        <fullName evidence="2">Myb/SANT-like DNA-binding domain-containing protein</fullName>
    </recommendedName>
</protein>